<evidence type="ECO:0000313" key="10">
    <source>
        <dbReference type="Proteomes" id="UP000305067"/>
    </source>
</evidence>
<dbReference type="FunFam" id="3.30.479.10:FF:000003">
    <property type="entry name" value="6-pyruvoyl tetrahydrobiopterin synthase"/>
    <property type="match status" value="1"/>
</dbReference>
<dbReference type="GO" id="GO:0003874">
    <property type="term" value="F:6-pyruvoyltetrahydropterin synthase activity"/>
    <property type="evidence" value="ECO:0007669"/>
    <property type="project" value="UniProtKB-EC"/>
</dbReference>
<keyword evidence="8" id="KW-0456">Lyase</keyword>
<gene>
    <name evidence="9" type="ORF">BDV98DRAFT_512432</name>
</gene>
<keyword evidence="7" id="KW-0783">Tetrahydrobiopterin biosynthesis</keyword>
<keyword evidence="5" id="KW-0479">Metal-binding</keyword>
<dbReference type="OrthoDB" id="14045at2759"/>
<dbReference type="PANTHER" id="PTHR12589:SF7">
    <property type="entry name" value="6-PYRUVOYL TETRAHYDROBIOPTERIN SYNTHASE"/>
    <property type="match status" value="1"/>
</dbReference>
<evidence type="ECO:0000256" key="2">
    <source>
        <dbReference type="ARBA" id="ARBA00005126"/>
    </source>
</evidence>
<evidence type="ECO:0000256" key="7">
    <source>
        <dbReference type="ARBA" id="ARBA00023007"/>
    </source>
</evidence>
<comment type="cofactor">
    <cofactor evidence="1">
        <name>Zn(2+)</name>
        <dbReference type="ChEBI" id="CHEBI:29105"/>
    </cofactor>
</comment>
<comment type="pathway">
    <text evidence="2">Cofactor biosynthesis; tetrahydrobiopterin biosynthesis; tetrahydrobiopterin from 7,8-dihydroneopterin triphosphate: step 1/3.</text>
</comment>
<comment type="similarity">
    <text evidence="3">Belongs to the PTPS family.</text>
</comment>
<name>A0A5C3Q8D5_9AGAR</name>
<dbReference type="Pfam" id="PF01242">
    <property type="entry name" value="PTPS"/>
    <property type="match status" value="1"/>
</dbReference>
<evidence type="ECO:0000256" key="1">
    <source>
        <dbReference type="ARBA" id="ARBA00001947"/>
    </source>
</evidence>
<dbReference type="UniPathway" id="UPA00849">
    <property type="reaction ID" value="UER00819"/>
</dbReference>
<dbReference type="PANTHER" id="PTHR12589">
    <property type="entry name" value="PYRUVOYL TETRAHYDROBIOPTERIN SYNTHASE"/>
    <property type="match status" value="1"/>
</dbReference>
<reference evidence="9 10" key="1">
    <citation type="journal article" date="2019" name="Nat. Ecol. Evol.">
        <title>Megaphylogeny resolves global patterns of mushroom evolution.</title>
        <authorList>
            <person name="Varga T."/>
            <person name="Krizsan K."/>
            <person name="Foldi C."/>
            <person name="Dima B."/>
            <person name="Sanchez-Garcia M."/>
            <person name="Sanchez-Ramirez S."/>
            <person name="Szollosi G.J."/>
            <person name="Szarkandi J.G."/>
            <person name="Papp V."/>
            <person name="Albert L."/>
            <person name="Andreopoulos W."/>
            <person name="Angelini C."/>
            <person name="Antonin V."/>
            <person name="Barry K.W."/>
            <person name="Bougher N.L."/>
            <person name="Buchanan P."/>
            <person name="Buyck B."/>
            <person name="Bense V."/>
            <person name="Catcheside P."/>
            <person name="Chovatia M."/>
            <person name="Cooper J."/>
            <person name="Damon W."/>
            <person name="Desjardin D."/>
            <person name="Finy P."/>
            <person name="Geml J."/>
            <person name="Haridas S."/>
            <person name="Hughes K."/>
            <person name="Justo A."/>
            <person name="Karasinski D."/>
            <person name="Kautmanova I."/>
            <person name="Kiss B."/>
            <person name="Kocsube S."/>
            <person name="Kotiranta H."/>
            <person name="LaButti K.M."/>
            <person name="Lechner B.E."/>
            <person name="Liimatainen K."/>
            <person name="Lipzen A."/>
            <person name="Lukacs Z."/>
            <person name="Mihaltcheva S."/>
            <person name="Morgado L.N."/>
            <person name="Niskanen T."/>
            <person name="Noordeloos M.E."/>
            <person name="Ohm R.A."/>
            <person name="Ortiz-Santana B."/>
            <person name="Ovrebo C."/>
            <person name="Racz N."/>
            <person name="Riley R."/>
            <person name="Savchenko A."/>
            <person name="Shiryaev A."/>
            <person name="Soop K."/>
            <person name="Spirin V."/>
            <person name="Szebenyi C."/>
            <person name="Tomsovsky M."/>
            <person name="Tulloss R.E."/>
            <person name="Uehling J."/>
            <person name="Grigoriev I.V."/>
            <person name="Vagvolgyi C."/>
            <person name="Papp T."/>
            <person name="Martin F.M."/>
            <person name="Miettinen O."/>
            <person name="Hibbett D.S."/>
            <person name="Nagy L.G."/>
        </authorList>
    </citation>
    <scope>NUCLEOTIDE SEQUENCE [LARGE SCALE GENOMIC DNA]</scope>
    <source>
        <strain evidence="9 10">CBS 309.79</strain>
    </source>
</reference>
<keyword evidence="10" id="KW-1185">Reference proteome</keyword>
<dbReference type="Proteomes" id="UP000305067">
    <property type="component" value="Unassembled WGS sequence"/>
</dbReference>
<protein>
    <recommendedName>
        <fullName evidence="4">6-pyruvoyltetrahydropterin synthase</fullName>
        <ecNumber evidence="4">4.2.3.12</ecNumber>
    </recommendedName>
</protein>
<evidence type="ECO:0000256" key="3">
    <source>
        <dbReference type="ARBA" id="ARBA00009164"/>
    </source>
</evidence>
<dbReference type="EMBL" id="ML178840">
    <property type="protein sequence ID" value="TFK98354.1"/>
    <property type="molecule type" value="Genomic_DNA"/>
</dbReference>
<dbReference type="InterPro" id="IPR007115">
    <property type="entry name" value="6-PTP_synth/QueD"/>
</dbReference>
<accession>A0A5C3Q8D5</accession>
<evidence type="ECO:0000256" key="8">
    <source>
        <dbReference type="ARBA" id="ARBA00023239"/>
    </source>
</evidence>
<evidence type="ECO:0000256" key="6">
    <source>
        <dbReference type="ARBA" id="ARBA00022833"/>
    </source>
</evidence>
<dbReference type="GO" id="GO:0006729">
    <property type="term" value="P:tetrahydrobiopterin biosynthetic process"/>
    <property type="evidence" value="ECO:0007669"/>
    <property type="project" value="UniProtKB-UniPathway"/>
</dbReference>
<dbReference type="Gene3D" id="3.30.479.10">
    <property type="entry name" value="6-pyruvoyl tetrahydropterin synthase/QueD"/>
    <property type="match status" value="1"/>
</dbReference>
<proteinExistence type="inferred from homology"/>
<dbReference type="EC" id="4.2.3.12" evidence="4"/>
<keyword evidence="6" id="KW-0862">Zinc</keyword>
<dbReference type="InterPro" id="IPR038418">
    <property type="entry name" value="6-PTP_synth/QueD_sf"/>
</dbReference>
<evidence type="ECO:0000256" key="4">
    <source>
        <dbReference type="ARBA" id="ARBA00013100"/>
    </source>
</evidence>
<sequence length="144" mass="16509">MPVVRLSRTFHVSSAHRLHSHQLTDEENEALYGRCHRLHGHNYKIKLTVKGQIDPVTGMVINIHTLKEIAEKAFVSSLDHHHLDEDVPYFHTRPSTVENLVVYVWEATADEFKRQGLDPSLLWEVEILETDANSVVYRGESDSA</sequence>
<dbReference type="STRING" id="1884261.A0A5C3Q8D5"/>
<dbReference type="SUPFAM" id="SSF55620">
    <property type="entry name" value="Tetrahydrobiopterin biosynthesis enzymes-like"/>
    <property type="match status" value="1"/>
</dbReference>
<dbReference type="GO" id="GO:0046872">
    <property type="term" value="F:metal ion binding"/>
    <property type="evidence" value="ECO:0007669"/>
    <property type="project" value="UniProtKB-KW"/>
</dbReference>
<dbReference type="AlphaFoldDB" id="A0A5C3Q8D5"/>
<evidence type="ECO:0000256" key="5">
    <source>
        <dbReference type="ARBA" id="ARBA00022723"/>
    </source>
</evidence>
<organism evidence="9 10">
    <name type="scientific">Pterulicium gracile</name>
    <dbReference type="NCBI Taxonomy" id="1884261"/>
    <lineage>
        <taxon>Eukaryota</taxon>
        <taxon>Fungi</taxon>
        <taxon>Dikarya</taxon>
        <taxon>Basidiomycota</taxon>
        <taxon>Agaricomycotina</taxon>
        <taxon>Agaricomycetes</taxon>
        <taxon>Agaricomycetidae</taxon>
        <taxon>Agaricales</taxon>
        <taxon>Pleurotineae</taxon>
        <taxon>Pterulaceae</taxon>
        <taxon>Pterulicium</taxon>
    </lineage>
</organism>
<evidence type="ECO:0000313" key="9">
    <source>
        <dbReference type="EMBL" id="TFK98354.1"/>
    </source>
</evidence>